<sequence length="330" mass="38277">MEKRDVDWVYTDNNTRPNGRFPRGTFHKRRPGRRPYYNSHHHITHANYQNTRNSNNSPIDDESNNAITTNYPPASQPINNYISTVNGGTNLNPHHYVEFYLKRIDFEEYSEQLENVDDYKLLKFRYKYMQETISIFFNEGRCKIFLPLDVLDAVNKVQSDTIVLIFKPEAKNMAKIFPDGEDPIRQNLNKATQIRIVANDTTPQQPLDLCGLHINYQLNKRNKGGQGGSHVTNWGRISPSLPPVPDEMIIKCHVGAKESEEIRILRFPISALYGDIKKDIQEAFGLSEIKKLKYKDDESEFISICNSNDFETAYKLYARNKRLEVWVVTA</sequence>
<comment type="caution">
    <text evidence="2">The sequence shown here is derived from an EMBL/GenBank/DDBJ whole genome shotgun (WGS) entry which is preliminary data.</text>
</comment>
<name>A0A9N9G2T3_9GLOM</name>
<dbReference type="Pfam" id="PF00564">
    <property type="entry name" value="PB1"/>
    <property type="match status" value="1"/>
</dbReference>
<accession>A0A9N9G2T3</accession>
<gene>
    <name evidence="2" type="ORF">AGERDE_LOCUS7756</name>
</gene>
<evidence type="ECO:0000313" key="2">
    <source>
        <dbReference type="EMBL" id="CAG8573475.1"/>
    </source>
</evidence>
<dbReference type="SUPFAM" id="SSF54277">
    <property type="entry name" value="CAD &amp; PB1 domains"/>
    <property type="match status" value="1"/>
</dbReference>
<dbReference type="CDD" id="cd05992">
    <property type="entry name" value="PB1"/>
    <property type="match status" value="1"/>
</dbReference>
<dbReference type="Proteomes" id="UP000789831">
    <property type="component" value="Unassembled WGS sequence"/>
</dbReference>
<dbReference type="OrthoDB" id="1594986at2759"/>
<dbReference type="SMART" id="SM00666">
    <property type="entry name" value="PB1"/>
    <property type="match status" value="1"/>
</dbReference>
<dbReference type="InterPro" id="IPR000270">
    <property type="entry name" value="PB1_dom"/>
</dbReference>
<dbReference type="Gene3D" id="3.10.20.90">
    <property type="entry name" value="Phosphatidylinositol 3-kinase Catalytic Subunit, Chain A, domain 1"/>
    <property type="match status" value="1"/>
</dbReference>
<dbReference type="AlphaFoldDB" id="A0A9N9G2T3"/>
<proteinExistence type="predicted"/>
<feature type="domain" description="PB1" evidence="1">
    <location>
        <begin position="247"/>
        <end position="330"/>
    </location>
</feature>
<keyword evidence="3" id="KW-1185">Reference proteome</keyword>
<dbReference type="EMBL" id="CAJVPL010001488">
    <property type="protein sequence ID" value="CAG8573475.1"/>
    <property type="molecule type" value="Genomic_DNA"/>
</dbReference>
<organism evidence="2 3">
    <name type="scientific">Ambispora gerdemannii</name>
    <dbReference type="NCBI Taxonomy" id="144530"/>
    <lineage>
        <taxon>Eukaryota</taxon>
        <taxon>Fungi</taxon>
        <taxon>Fungi incertae sedis</taxon>
        <taxon>Mucoromycota</taxon>
        <taxon>Glomeromycotina</taxon>
        <taxon>Glomeromycetes</taxon>
        <taxon>Archaeosporales</taxon>
        <taxon>Ambisporaceae</taxon>
        <taxon>Ambispora</taxon>
    </lineage>
</organism>
<protein>
    <submittedName>
        <fullName evidence="2">8854_t:CDS:1</fullName>
    </submittedName>
</protein>
<evidence type="ECO:0000313" key="3">
    <source>
        <dbReference type="Proteomes" id="UP000789831"/>
    </source>
</evidence>
<evidence type="ECO:0000259" key="1">
    <source>
        <dbReference type="SMART" id="SM00666"/>
    </source>
</evidence>
<reference evidence="2" key="1">
    <citation type="submission" date="2021-06" db="EMBL/GenBank/DDBJ databases">
        <authorList>
            <person name="Kallberg Y."/>
            <person name="Tangrot J."/>
            <person name="Rosling A."/>
        </authorList>
    </citation>
    <scope>NUCLEOTIDE SEQUENCE</scope>
    <source>
        <strain evidence="2">MT106</strain>
    </source>
</reference>